<dbReference type="GO" id="GO:0003677">
    <property type="term" value="F:DNA binding"/>
    <property type="evidence" value="ECO:0007669"/>
    <property type="project" value="UniProtKB-KW"/>
</dbReference>
<evidence type="ECO:0000256" key="3">
    <source>
        <dbReference type="ARBA" id="ARBA00023163"/>
    </source>
</evidence>
<dbReference type="SUPFAM" id="SSF46785">
    <property type="entry name" value="Winged helix' DNA-binding domain"/>
    <property type="match status" value="1"/>
</dbReference>
<dbReference type="InterPro" id="IPR001845">
    <property type="entry name" value="HTH_ArsR_DNA-bd_dom"/>
</dbReference>
<gene>
    <name evidence="5" type="ORF">MXMO3_01292</name>
</gene>
<sequence>MEEDFVFVANALAHEKRLRILEWLKDPVGNFPPQVDGDLIKDGVCSMYIADKLEVSPPTASQHLALLRDAGLVKATRIKKFTFYKREEAAIAAIAKRIKNEL</sequence>
<dbReference type="STRING" id="1122213.GCA_000423365_01504"/>
<dbReference type="InterPro" id="IPR036388">
    <property type="entry name" value="WH-like_DNA-bd_sf"/>
</dbReference>
<keyword evidence="1" id="KW-0805">Transcription regulation</keyword>
<dbReference type="PANTHER" id="PTHR33154">
    <property type="entry name" value="TRANSCRIPTIONAL REGULATOR, ARSR FAMILY"/>
    <property type="match status" value="1"/>
</dbReference>
<organism evidence="5 6">
    <name type="scientific">Maritalea myrionectae</name>
    <dbReference type="NCBI Taxonomy" id="454601"/>
    <lineage>
        <taxon>Bacteria</taxon>
        <taxon>Pseudomonadati</taxon>
        <taxon>Pseudomonadota</taxon>
        <taxon>Alphaproteobacteria</taxon>
        <taxon>Hyphomicrobiales</taxon>
        <taxon>Devosiaceae</taxon>
        <taxon>Maritalea</taxon>
    </lineage>
</organism>
<dbReference type="Pfam" id="PF01022">
    <property type="entry name" value="HTH_5"/>
    <property type="match status" value="1"/>
</dbReference>
<protein>
    <submittedName>
        <fullName evidence="5">Putative HTH-type transcriptional regulator YbzH</fullName>
    </submittedName>
</protein>
<dbReference type="GO" id="GO:0003700">
    <property type="term" value="F:DNA-binding transcription factor activity"/>
    <property type="evidence" value="ECO:0007669"/>
    <property type="project" value="InterPro"/>
</dbReference>
<dbReference type="InterPro" id="IPR051081">
    <property type="entry name" value="HTH_MetalResp_TranReg"/>
</dbReference>
<dbReference type="AlphaFoldDB" id="A0A2R4MCX6"/>
<dbReference type="PANTHER" id="PTHR33154:SF32">
    <property type="entry name" value="TRANSCRIPTIONAL REGULATORY PROTEIN"/>
    <property type="match status" value="1"/>
</dbReference>
<evidence type="ECO:0000259" key="4">
    <source>
        <dbReference type="PROSITE" id="PS50987"/>
    </source>
</evidence>
<dbReference type="InterPro" id="IPR036390">
    <property type="entry name" value="WH_DNA-bd_sf"/>
</dbReference>
<dbReference type="KEGG" id="mmyr:MXMO3_01292"/>
<accession>A0A2R4MCX6</accession>
<keyword evidence="3" id="KW-0804">Transcription</keyword>
<evidence type="ECO:0000256" key="1">
    <source>
        <dbReference type="ARBA" id="ARBA00023015"/>
    </source>
</evidence>
<dbReference type="CDD" id="cd00090">
    <property type="entry name" value="HTH_ARSR"/>
    <property type="match status" value="1"/>
</dbReference>
<evidence type="ECO:0000256" key="2">
    <source>
        <dbReference type="ARBA" id="ARBA00023125"/>
    </source>
</evidence>
<dbReference type="Proteomes" id="UP000258927">
    <property type="component" value="Chromosome"/>
</dbReference>
<keyword evidence="6" id="KW-1185">Reference proteome</keyword>
<name>A0A2R4MCX6_9HYPH</name>
<dbReference type="EMBL" id="CP021330">
    <property type="protein sequence ID" value="AVX03823.1"/>
    <property type="molecule type" value="Genomic_DNA"/>
</dbReference>
<proteinExistence type="predicted"/>
<dbReference type="RefSeq" id="WP_027834562.1">
    <property type="nucleotide sequence ID" value="NZ_CP021330.1"/>
</dbReference>
<evidence type="ECO:0000313" key="5">
    <source>
        <dbReference type="EMBL" id="AVX03823.1"/>
    </source>
</evidence>
<reference evidence="5 6" key="1">
    <citation type="submission" date="2017-05" db="EMBL/GenBank/DDBJ databases">
        <title>Genome Analysis of Maritalea myrionectae HL2708#5.</title>
        <authorList>
            <consortium name="Cotde Inc.-PKNU"/>
            <person name="Jang D."/>
            <person name="Oh H.-M."/>
        </authorList>
    </citation>
    <scope>NUCLEOTIDE SEQUENCE [LARGE SCALE GENOMIC DNA]</scope>
    <source>
        <strain evidence="5 6">HL2708#5</strain>
    </source>
</reference>
<dbReference type="Gene3D" id="1.10.10.10">
    <property type="entry name" value="Winged helix-like DNA-binding domain superfamily/Winged helix DNA-binding domain"/>
    <property type="match status" value="1"/>
</dbReference>
<feature type="domain" description="HTH arsR-type" evidence="4">
    <location>
        <begin position="1"/>
        <end position="102"/>
    </location>
</feature>
<dbReference type="InterPro" id="IPR011991">
    <property type="entry name" value="ArsR-like_HTH"/>
</dbReference>
<evidence type="ECO:0000313" key="6">
    <source>
        <dbReference type="Proteomes" id="UP000258927"/>
    </source>
</evidence>
<dbReference type="SMART" id="SM00418">
    <property type="entry name" value="HTH_ARSR"/>
    <property type="match status" value="1"/>
</dbReference>
<dbReference type="PROSITE" id="PS50987">
    <property type="entry name" value="HTH_ARSR_2"/>
    <property type="match status" value="1"/>
</dbReference>
<keyword evidence="2" id="KW-0238">DNA-binding</keyword>